<dbReference type="PROSITE" id="PS50893">
    <property type="entry name" value="ABC_TRANSPORTER_2"/>
    <property type="match status" value="1"/>
</dbReference>
<dbReference type="CDD" id="cd03230">
    <property type="entry name" value="ABC_DR_subfamily_A"/>
    <property type="match status" value="1"/>
</dbReference>
<evidence type="ECO:0000256" key="2">
    <source>
        <dbReference type="ARBA" id="ARBA00022741"/>
    </source>
</evidence>
<dbReference type="EMBL" id="JARQAJ010000001">
    <property type="protein sequence ID" value="MDT2758179.1"/>
    <property type="molecule type" value="Genomic_DNA"/>
</dbReference>
<evidence type="ECO:0000313" key="5">
    <source>
        <dbReference type="EMBL" id="MDT2758179.1"/>
    </source>
</evidence>
<dbReference type="Pfam" id="PF00005">
    <property type="entry name" value="ABC_tran"/>
    <property type="match status" value="1"/>
</dbReference>
<dbReference type="SMART" id="SM00382">
    <property type="entry name" value="AAA"/>
    <property type="match status" value="1"/>
</dbReference>
<dbReference type="PANTHER" id="PTHR42939:SF1">
    <property type="entry name" value="ABC TRANSPORTER ATP-BINDING PROTEIN ALBC-RELATED"/>
    <property type="match status" value="1"/>
</dbReference>
<evidence type="ECO:0000256" key="3">
    <source>
        <dbReference type="ARBA" id="ARBA00022840"/>
    </source>
</evidence>
<dbReference type="PROSITE" id="PS00211">
    <property type="entry name" value="ABC_TRANSPORTER_1"/>
    <property type="match status" value="1"/>
</dbReference>
<organism evidence="5 6">
    <name type="scientific">Enterococcus xiangfangensis</name>
    <dbReference type="NCBI Taxonomy" id="1296537"/>
    <lineage>
        <taxon>Bacteria</taxon>
        <taxon>Bacillati</taxon>
        <taxon>Bacillota</taxon>
        <taxon>Bacilli</taxon>
        <taxon>Lactobacillales</taxon>
        <taxon>Enterococcaceae</taxon>
        <taxon>Enterococcus</taxon>
    </lineage>
</organism>
<reference evidence="5" key="1">
    <citation type="submission" date="2023-03" db="EMBL/GenBank/DDBJ databases">
        <authorList>
            <person name="Shen W."/>
            <person name="Cai J."/>
        </authorList>
    </citation>
    <scope>NUCLEOTIDE SEQUENCE</scope>
    <source>
        <strain evidence="5">P66-3</strain>
    </source>
</reference>
<dbReference type="GO" id="GO:0005524">
    <property type="term" value="F:ATP binding"/>
    <property type="evidence" value="ECO:0007669"/>
    <property type="project" value="UniProtKB-KW"/>
</dbReference>
<evidence type="ECO:0000256" key="1">
    <source>
        <dbReference type="ARBA" id="ARBA00022448"/>
    </source>
</evidence>
<evidence type="ECO:0000313" key="6">
    <source>
        <dbReference type="Proteomes" id="UP001181046"/>
    </source>
</evidence>
<dbReference type="InterPro" id="IPR003593">
    <property type="entry name" value="AAA+_ATPase"/>
</dbReference>
<name>A0ABU3F697_9ENTE</name>
<keyword evidence="2" id="KW-0547">Nucleotide-binding</keyword>
<dbReference type="RefSeq" id="WP_137619530.1">
    <property type="nucleotide sequence ID" value="NZ_BJDX01000012.1"/>
</dbReference>
<gene>
    <name evidence="5" type="ORF">P7H27_00080</name>
</gene>
<dbReference type="InterPro" id="IPR051782">
    <property type="entry name" value="ABC_Transporter_VariousFunc"/>
</dbReference>
<sequence length="293" mass="33241">MAMIQTQQLTKMYGKQRGIQDVTLAIEAGEIFGFIGPNGAGKSTTIRLLLAMLFPTGGTAQIDGKDCFMRSREVKQLVGYTPATVNYYKQMTAEGLLRYSASFYRKDCVNKMTELAERLDLDLTRKIKTLSSGNKKKVGIIQALQHEPKVLIFDEPTSGLDPFIQNQFFDLLAEEKAKGVTVLFSSHVMSEVERICDRVAIIQKGQLLKVEKTAQLISSRFKRIYVKYRKLPDFSTLNKMDFQQTENAASFLYEGELPFLLSKINQSDLLDLKITELSLEEVVLQYYEGREVK</sequence>
<accession>A0ABU3F697</accession>
<dbReference type="InterPro" id="IPR017871">
    <property type="entry name" value="ABC_transporter-like_CS"/>
</dbReference>
<feature type="domain" description="ABC transporter" evidence="4">
    <location>
        <begin position="4"/>
        <end position="229"/>
    </location>
</feature>
<keyword evidence="3 5" id="KW-0067">ATP-binding</keyword>
<dbReference type="Gene3D" id="3.40.50.300">
    <property type="entry name" value="P-loop containing nucleotide triphosphate hydrolases"/>
    <property type="match status" value="1"/>
</dbReference>
<dbReference type="PANTHER" id="PTHR42939">
    <property type="entry name" value="ABC TRANSPORTER ATP-BINDING PROTEIN ALBC-RELATED"/>
    <property type="match status" value="1"/>
</dbReference>
<comment type="caution">
    <text evidence="5">The sequence shown here is derived from an EMBL/GenBank/DDBJ whole genome shotgun (WGS) entry which is preliminary data.</text>
</comment>
<dbReference type="SUPFAM" id="SSF52540">
    <property type="entry name" value="P-loop containing nucleoside triphosphate hydrolases"/>
    <property type="match status" value="1"/>
</dbReference>
<evidence type="ECO:0000259" key="4">
    <source>
        <dbReference type="PROSITE" id="PS50893"/>
    </source>
</evidence>
<keyword evidence="1" id="KW-0813">Transport</keyword>
<proteinExistence type="predicted"/>
<dbReference type="InterPro" id="IPR003439">
    <property type="entry name" value="ABC_transporter-like_ATP-bd"/>
</dbReference>
<keyword evidence="6" id="KW-1185">Reference proteome</keyword>
<dbReference type="Proteomes" id="UP001181046">
    <property type="component" value="Unassembled WGS sequence"/>
</dbReference>
<protein>
    <submittedName>
        <fullName evidence="5">ABC transporter ATP-binding protein</fullName>
    </submittedName>
</protein>
<dbReference type="InterPro" id="IPR027417">
    <property type="entry name" value="P-loop_NTPase"/>
</dbReference>